<protein>
    <submittedName>
        <fullName evidence="2">Uncharacterized protein</fullName>
    </submittedName>
</protein>
<gene>
    <name evidence="2" type="ORF">CJ255_19885</name>
</gene>
<sequence length="157" mass="18027">MKEKPRRALADWLLDYFYKTDAGTYRPPISEEEEQLKAQARAAGTNRRIRRYVSYLQQGIAIPERERPGNADLVGWIRQCKRNGLYEYGRLLYERGGLDLDQLSEEQQVAVEEDYQTCMRMLARTAAAPPEPKRRVRAPVGPASWRYAPPSRSPAAA</sequence>
<evidence type="ECO:0000313" key="2">
    <source>
        <dbReference type="EMBL" id="PDW00992.1"/>
    </source>
</evidence>
<organism evidence="2 3">
    <name type="scientific">Candidatus Viridilinea mediisalina</name>
    <dbReference type="NCBI Taxonomy" id="2024553"/>
    <lineage>
        <taxon>Bacteria</taxon>
        <taxon>Bacillati</taxon>
        <taxon>Chloroflexota</taxon>
        <taxon>Chloroflexia</taxon>
        <taxon>Chloroflexales</taxon>
        <taxon>Chloroflexineae</taxon>
        <taxon>Oscillochloridaceae</taxon>
        <taxon>Candidatus Viridilinea</taxon>
    </lineage>
</organism>
<name>A0A2A6REJ1_9CHLR</name>
<evidence type="ECO:0000313" key="3">
    <source>
        <dbReference type="Proteomes" id="UP000220527"/>
    </source>
</evidence>
<dbReference type="AlphaFoldDB" id="A0A2A6REJ1"/>
<dbReference type="RefSeq" id="WP_097645829.1">
    <property type="nucleotide sequence ID" value="NZ_NQWI01000158.1"/>
</dbReference>
<comment type="caution">
    <text evidence="2">The sequence shown here is derived from an EMBL/GenBank/DDBJ whole genome shotgun (WGS) entry which is preliminary data.</text>
</comment>
<dbReference type="OrthoDB" id="3229305at2"/>
<evidence type="ECO:0000256" key="1">
    <source>
        <dbReference type="SAM" id="MobiDB-lite"/>
    </source>
</evidence>
<dbReference type="EMBL" id="NQWI01000158">
    <property type="protein sequence ID" value="PDW00992.1"/>
    <property type="molecule type" value="Genomic_DNA"/>
</dbReference>
<feature type="region of interest" description="Disordered" evidence="1">
    <location>
        <begin position="125"/>
        <end position="157"/>
    </location>
</feature>
<feature type="compositionally biased region" description="Low complexity" evidence="1">
    <location>
        <begin position="142"/>
        <end position="157"/>
    </location>
</feature>
<accession>A0A2A6REJ1</accession>
<proteinExistence type="predicted"/>
<keyword evidence="3" id="KW-1185">Reference proteome</keyword>
<dbReference type="Proteomes" id="UP000220527">
    <property type="component" value="Unassembled WGS sequence"/>
</dbReference>
<reference evidence="3" key="1">
    <citation type="submission" date="2017-08" db="EMBL/GenBank/DDBJ databases">
        <authorList>
            <person name="Grouzdev D.S."/>
            <person name="Gaisin V.A."/>
            <person name="Rysina M.S."/>
            <person name="Gorlenko V.M."/>
        </authorList>
    </citation>
    <scope>NUCLEOTIDE SEQUENCE [LARGE SCALE GENOMIC DNA]</scope>
    <source>
        <strain evidence="3">Kir15-3F</strain>
    </source>
</reference>